<dbReference type="Gene3D" id="1.10.400.10">
    <property type="entry name" value="GI Alpha 1, domain 2-like"/>
    <property type="match status" value="1"/>
</dbReference>
<dbReference type="Gene3D" id="3.40.50.300">
    <property type="entry name" value="P-loop containing nucleotide triphosphate hydrolases"/>
    <property type="match status" value="1"/>
</dbReference>
<dbReference type="PANTHER" id="PTHR10218">
    <property type="entry name" value="GTP-BINDING PROTEIN ALPHA SUBUNIT"/>
    <property type="match status" value="1"/>
</dbReference>
<feature type="binding site" evidence="6">
    <location>
        <begin position="174"/>
        <end position="180"/>
    </location>
    <ligand>
        <name>GTP</name>
        <dbReference type="ChEBI" id="CHEBI:37565"/>
    </ligand>
</feature>
<dbReference type="SUPFAM" id="SSF47895">
    <property type="entry name" value="Transducin (alpha subunit), insertion domain"/>
    <property type="match status" value="1"/>
</dbReference>
<evidence type="ECO:0000313" key="8">
    <source>
        <dbReference type="EMBL" id="CAD9241678.1"/>
    </source>
</evidence>
<keyword evidence="1 7" id="KW-0479">Metal-binding</keyword>
<feature type="binding site" evidence="6">
    <location>
        <begin position="46"/>
        <end position="51"/>
    </location>
    <ligand>
        <name>GTP</name>
        <dbReference type="ChEBI" id="CHEBI:37565"/>
    </ligand>
</feature>
<dbReference type="GO" id="GO:0005834">
    <property type="term" value="C:heterotrimeric G-protein complex"/>
    <property type="evidence" value="ECO:0007669"/>
    <property type="project" value="TreeGrafter"/>
</dbReference>
<keyword evidence="4 6" id="KW-0342">GTP-binding</keyword>
<dbReference type="FunFam" id="3.40.50.300:FF:000563">
    <property type="entry name" value="Guanine nucleotide-binding protein alpha subunit"/>
    <property type="match status" value="1"/>
</dbReference>
<dbReference type="SMART" id="SM00275">
    <property type="entry name" value="G_alpha"/>
    <property type="match status" value="1"/>
</dbReference>
<dbReference type="AlphaFoldDB" id="A0A6U4C926"/>
<protein>
    <submittedName>
        <fullName evidence="8">Uncharacterized protein</fullName>
    </submittedName>
</protein>
<evidence type="ECO:0000256" key="2">
    <source>
        <dbReference type="ARBA" id="ARBA00022741"/>
    </source>
</evidence>
<feature type="binding site" evidence="6">
    <location>
        <begin position="268"/>
        <end position="271"/>
    </location>
    <ligand>
        <name>GTP</name>
        <dbReference type="ChEBI" id="CHEBI:37565"/>
    </ligand>
</feature>
<dbReference type="Pfam" id="PF00503">
    <property type="entry name" value="G-alpha"/>
    <property type="match status" value="1"/>
</dbReference>
<dbReference type="GO" id="GO:0031683">
    <property type="term" value="F:G-protein beta/gamma-subunit complex binding"/>
    <property type="evidence" value="ECO:0007669"/>
    <property type="project" value="InterPro"/>
</dbReference>
<feature type="binding site" evidence="7">
    <location>
        <position position="180"/>
    </location>
    <ligand>
        <name>Mg(2+)</name>
        <dbReference type="ChEBI" id="CHEBI:18420"/>
    </ligand>
</feature>
<evidence type="ECO:0000256" key="3">
    <source>
        <dbReference type="ARBA" id="ARBA00022842"/>
    </source>
</evidence>
<dbReference type="PROSITE" id="PS51882">
    <property type="entry name" value="G_ALPHA"/>
    <property type="match status" value="1"/>
</dbReference>
<dbReference type="PANTHER" id="PTHR10218:SF302">
    <property type="entry name" value="GUANINE NUCLEOTIDE-BINDING PROTEIN ALPHA-5 SUBUNIT"/>
    <property type="match status" value="1"/>
</dbReference>
<dbReference type="CDD" id="cd00066">
    <property type="entry name" value="G-alpha"/>
    <property type="match status" value="1"/>
</dbReference>
<keyword evidence="2 6" id="KW-0547">Nucleotide-binding</keyword>
<name>A0A6U4C926_9STRA</name>
<dbReference type="InterPro" id="IPR011025">
    <property type="entry name" value="GproteinA_insert"/>
</dbReference>
<dbReference type="GO" id="GO:0001664">
    <property type="term" value="F:G protein-coupled receptor binding"/>
    <property type="evidence" value="ECO:0007669"/>
    <property type="project" value="TreeGrafter"/>
</dbReference>
<accession>A0A6U4C926</accession>
<dbReference type="PRINTS" id="PR00318">
    <property type="entry name" value="GPROTEINA"/>
</dbReference>
<dbReference type="InterPro" id="IPR001019">
    <property type="entry name" value="Gprotein_alpha_su"/>
</dbReference>
<evidence type="ECO:0000256" key="1">
    <source>
        <dbReference type="ARBA" id="ARBA00022723"/>
    </source>
</evidence>
<feature type="binding site" evidence="6">
    <location>
        <begin position="199"/>
        <end position="203"/>
    </location>
    <ligand>
        <name>GTP</name>
        <dbReference type="ChEBI" id="CHEBI:37565"/>
    </ligand>
</feature>
<dbReference type="GO" id="GO:0007188">
    <property type="term" value="P:adenylate cyclase-modulating G protein-coupled receptor signaling pathway"/>
    <property type="evidence" value="ECO:0007669"/>
    <property type="project" value="TreeGrafter"/>
</dbReference>
<reference evidence="8" key="1">
    <citation type="submission" date="2021-01" db="EMBL/GenBank/DDBJ databases">
        <authorList>
            <person name="Corre E."/>
            <person name="Pelletier E."/>
            <person name="Niang G."/>
            <person name="Scheremetjew M."/>
            <person name="Finn R."/>
            <person name="Kale V."/>
            <person name="Holt S."/>
            <person name="Cochrane G."/>
            <person name="Meng A."/>
            <person name="Brown T."/>
            <person name="Cohen L."/>
        </authorList>
    </citation>
    <scope>NUCLEOTIDE SEQUENCE</scope>
    <source>
        <strain evidence="8">CCMP2877</strain>
    </source>
</reference>
<evidence type="ECO:0000256" key="7">
    <source>
        <dbReference type="PIRSR" id="PIRSR601019-2"/>
    </source>
</evidence>
<evidence type="ECO:0000256" key="6">
    <source>
        <dbReference type="PIRSR" id="PIRSR601019-1"/>
    </source>
</evidence>
<dbReference type="InterPro" id="IPR027417">
    <property type="entry name" value="P-loop_NTPase"/>
</dbReference>
<gene>
    <name evidence="8" type="ORF">PPAR1163_LOCUS20</name>
    <name evidence="9" type="ORF">PPAR1163_LOCUS22</name>
</gene>
<proteinExistence type="predicted"/>
<feature type="binding site" evidence="6">
    <location>
        <position position="326"/>
    </location>
    <ligand>
        <name>GTP</name>
        <dbReference type="ChEBI" id="CHEBI:37565"/>
    </ligand>
</feature>
<evidence type="ECO:0000256" key="5">
    <source>
        <dbReference type="ARBA" id="ARBA00023224"/>
    </source>
</evidence>
<sequence>MGICTSSLTAEEKAANEHNKNLDSQNYNDYLKEQDKVKLLLLGAGESGKSTIFKQMKILYGVGFSEEDRGQYKRFVFSNIIEAMKAICEACEALGIKDQVQAKESYDVLMASSLGDEVTETLGGHVEALWADPGIQAAWGRRSEYQVIETTKSYFERIREISAFGYIPTKEDVLLARVRTSGIVEEKYSIEGNMFEMYDVGGQRNERKKWIHCFDEVNAVIFVAALSEYDQVLFEDDSTNRMVEALTLFDDICNNRWFEETAMILFLNKRDLFEEKVARVAIDSVPHFSDYTGDPNSYDDGISYFKNKFLSCNQKDKDIYVHVTCATDTNNVEVVFKACKEIILKENLDSNGFA</sequence>
<evidence type="ECO:0000313" key="9">
    <source>
        <dbReference type="EMBL" id="CAD9241680.1"/>
    </source>
</evidence>
<dbReference type="GO" id="GO:0003924">
    <property type="term" value="F:GTPase activity"/>
    <property type="evidence" value="ECO:0007669"/>
    <property type="project" value="InterPro"/>
</dbReference>
<evidence type="ECO:0000256" key="4">
    <source>
        <dbReference type="ARBA" id="ARBA00023134"/>
    </source>
</evidence>
<feature type="binding site" evidence="7">
    <location>
        <position position="50"/>
    </location>
    <ligand>
        <name>Mg(2+)</name>
        <dbReference type="ChEBI" id="CHEBI:18420"/>
    </ligand>
</feature>
<dbReference type="GO" id="GO:0005525">
    <property type="term" value="F:GTP binding"/>
    <property type="evidence" value="ECO:0007669"/>
    <property type="project" value="UniProtKB-KW"/>
</dbReference>
<dbReference type="GO" id="GO:0046872">
    <property type="term" value="F:metal ion binding"/>
    <property type="evidence" value="ECO:0007669"/>
    <property type="project" value="UniProtKB-KW"/>
</dbReference>
<keyword evidence="3 7" id="KW-0460">Magnesium</keyword>
<keyword evidence="5" id="KW-0807">Transducer</keyword>
<organism evidence="8">
    <name type="scientific">Phaeomonas parva</name>
    <dbReference type="NCBI Taxonomy" id="124430"/>
    <lineage>
        <taxon>Eukaryota</taxon>
        <taxon>Sar</taxon>
        <taxon>Stramenopiles</taxon>
        <taxon>Ochrophyta</taxon>
        <taxon>Pinguiophyceae</taxon>
        <taxon>Pinguiochrysidales</taxon>
        <taxon>Pinguiochrysidaceae</taxon>
        <taxon>Phaeomonas</taxon>
    </lineage>
</organism>
<dbReference type="EMBL" id="HBGJ01000034">
    <property type="protein sequence ID" value="CAD9241680.1"/>
    <property type="molecule type" value="Transcribed_RNA"/>
</dbReference>
<dbReference type="EMBL" id="HBGJ01000032">
    <property type="protein sequence ID" value="CAD9241678.1"/>
    <property type="molecule type" value="Transcribed_RNA"/>
</dbReference>
<dbReference type="SUPFAM" id="SSF52540">
    <property type="entry name" value="P-loop containing nucleoside triphosphate hydrolases"/>
    <property type="match status" value="1"/>
</dbReference>
<dbReference type="GO" id="GO:0005737">
    <property type="term" value="C:cytoplasm"/>
    <property type="evidence" value="ECO:0007669"/>
    <property type="project" value="TreeGrafter"/>
</dbReference>